<evidence type="ECO:0000313" key="8">
    <source>
        <dbReference type="Proteomes" id="UP000284403"/>
    </source>
</evidence>
<evidence type="ECO:0000256" key="5">
    <source>
        <dbReference type="SAM" id="Phobius"/>
    </source>
</evidence>
<evidence type="ECO:0000256" key="4">
    <source>
        <dbReference type="ARBA" id="ARBA00023136"/>
    </source>
</evidence>
<feature type="transmembrane region" description="Helical" evidence="5">
    <location>
        <begin position="101"/>
        <end position="125"/>
    </location>
</feature>
<reference evidence="7 8" key="1">
    <citation type="journal article" date="2018" name="BMC Genomics">
        <title>Genomic comparison of Trypanosoma conorhini and Trypanosoma rangeli to Trypanosoma cruzi strains of high and low virulence.</title>
        <authorList>
            <person name="Bradwell K.R."/>
            <person name="Koparde V.N."/>
            <person name="Matveyev A.V."/>
            <person name="Serrano M.G."/>
            <person name="Alves J.M."/>
            <person name="Parikh H."/>
            <person name="Huang B."/>
            <person name="Lee V."/>
            <person name="Espinosa-Alvarez O."/>
            <person name="Ortiz P.A."/>
            <person name="Costa-Martins A.G."/>
            <person name="Teixeira M.M."/>
            <person name="Buck G.A."/>
        </authorList>
    </citation>
    <scope>NUCLEOTIDE SEQUENCE [LARGE SCALE GENOMIC DNA]</scope>
    <source>
        <strain evidence="7 8">025E</strain>
    </source>
</reference>
<feature type="transmembrane region" description="Helical" evidence="5">
    <location>
        <begin position="406"/>
        <end position="428"/>
    </location>
</feature>
<feature type="transmembrane region" description="Helical" evidence="5">
    <location>
        <begin position="327"/>
        <end position="349"/>
    </location>
</feature>
<organism evidence="7 8">
    <name type="scientific">Trypanosoma conorhini</name>
    <dbReference type="NCBI Taxonomy" id="83891"/>
    <lineage>
        <taxon>Eukaryota</taxon>
        <taxon>Discoba</taxon>
        <taxon>Euglenozoa</taxon>
        <taxon>Kinetoplastea</taxon>
        <taxon>Metakinetoplastina</taxon>
        <taxon>Trypanosomatida</taxon>
        <taxon>Trypanosomatidae</taxon>
        <taxon>Trypanosoma</taxon>
    </lineage>
</organism>
<dbReference type="GO" id="GO:0015179">
    <property type="term" value="F:L-amino acid transmembrane transporter activity"/>
    <property type="evidence" value="ECO:0007669"/>
    <property type="project" value="TreeGrafter"/>
</dbReference>
<evidence type="ECO:0000259" key="6">
    <source>
        <dbReference type="Pfam" id="PF01490"/>
    </source>
</evidence>
<protein>
    <submittedName>
        <fullName evidence="7">Amino acid transporter</fullName>
    </submittedName>
</protein>
<name>A0A422MWP7_9TRYP</name>
<gene>
    <name evidence="7" type="ORF">Tco025E_09761</name>
</gene>
<dbReference type="InterPro" id="IPR013057">
    <property type="entry name" value="AA_transpt_TM"/>
</dbReference>
<dbReference type="OrthoDB" id="248434at2759"/>
<comment type="caution">
    <text evidence="7">The sequence shown here is derived from an EMBL/GenBank/DDBJ whole genome shotgun (WGS) entry which is preliminary data.</text>
</comment>
<keyword evidence="3 5" id="KW-1133">Transmembrane helix</keyword>
<feature type="transmembrane region" description="Helical" evidence="5">
    <location>
        <begin position="160"/>
        <end position="186"/>
    </location>
</feature>
<feature type="transmembrane region" description="Helical" evidence="5">
    <location>
        <begin position="137"/>
        <end position="153"/>
    </location>
</feature>
<sequence length="429" mass="46332">VAGGGGDPNEGDRRGATGSAGLFKCAFNIFMGNVASGVFLLPNFYRYAGYVMSPIIGLVLGSIVVDCSRLLLRAKTMVNRGSVSDYLQLCGFVLGKPFQCVFLLALLLTQLGFCVVYLQLFGGTIARLAATFPGAEYIWMTFMFVVVLPMTFFGHNSAFLLVISIISAVSMIFAMIVTMALALHMIRERGVEVTEQAWGNDIPFGWFTNAASTMMLLGGIAAVLPVENSCKKRPSFPRVLTLVLYSVVGLYLLYGLVVSLATGPELHVLMLAQFAELAELPLYLAARMAYMLNILCSYPILFTPAVLQLDSLLGCRPRSSKGVLTRIAANLVVCAVAMGAGTGTVFFVAPLIGALPAAVILLLLPALLSLFVESSVEDPAEPRMTREYWRRSLFGRRCTLIRARAYVYLLLGALIMALGTLGVVKALVR</sequence>
<keyword evidence="2 5" id="KW-0812">Transmembrane</keyword>
<feature type="transmembrane region" description="Helical" evidence="5">
    <location>
        <begin position="282"/>
        <end position="307"/>
    </location>
</feature>
<dbReference type="GO" id="GO:0005774">
    <property type="term" value="C:vacuolar membrane"/>
    <property type="evidence" value="ECO:0007669"/>
    <property type="project" value="TreeGrafter"/>
</dbReference>
<keyword evidence="8" id="KW-1185">Reference proteome</keyword>
<dbReference type="PANTHER" id="PTHR22950">
    <property type="entry name" value="AMINO ACID TRANSPORTER"/>
    <property type="match status" value="1"/>
</dbReference>
<accession>A0A422MWP7</accession>
<feature type="domain" description="Amino acid transporter transmembrane" evidence="6">
    <location>
        <begin position="22"/>
        <end position="374"/>
    </location>
</feature>
<keyword evidence="4 5" id="KW-0472">Membrane</keyword>
<dbReference type="GeneID" id="40323372"/>
<proteinExistence type="predicted"/>
<feature type="transmembrane region" description="Helical" evidence="5">
    <location>
        <begin position="355"/>
        <end position="376"/>
    </location>
</feature>
<evidence type="ECO:0000313" key="7">
    <source>
        <dbReference type="EMBL" id="RNE97581.1"/>
    </source>
</evidence>
<evidence type="ECO:0000256" key="2">
    <source>
        <dbReference type="ARBA" id="ARBA00022692"/>
    </source>
</evidence>
<dbReference type="RefSeq" id="XP_029223637.1">
    <property type="nucleotide sequence ID" value="XM_029376570.1"/>
</dbReference>
<comment type="subcellular location">
    <subcellularLocation>
        <location evidence="1">Membrane</location>
        <topology evidence="1">Multi-pass membrane protein</topology>
    </subcellularLocation>
</comment>
<feature type="non-terminal residue" evidence="7">
    <location>
        <position position="1"/>
    </location>
</feature>
<feature type="transmembrane region" description="Helical" evidence="5">
    <location>
        <begin position="21"/>
        <end position="41"/>
    </location>
</feature>
<dbReference type="EMBL" id="MKKU01001119">
    <property type="protein sequence ID" value="RNE97581.1"/>
    <property type="molecule type" value="Genomic_DNA"/>
</dbReference>
<feature type="transmembrane region" description="Helical" evidence="5">
    <location>
        <begin position="239"/>
        <end position="262"/>
    </location>
</feature>
<feature type="transmembrane region" description="Helical" evidence="5">
    <location>
        <begin position="206"/>
        <end position="227"/>
    </location>
</feature>
<dbReference type="PANTHER" id="PTHR22950:SF349">
    <property type="entry name" value="AMINO ACID TRANSPORTER TRANSMEMBRANE DOMAIN-CONTAINING PROTEIN"/>
    <property type="match status" value="1"/>
</dbReference>
<dbReference type="AlphaFoldDB" id="A0A422MWP7"/>
<evidence type="ECO:0000256" key="3">
    <source>
        <dbReference type="ARBA" id="ARBA00022989"/>
    </source>
</evidence>
<feature type="transmembrane region" description="Helical" evidence="5">
    <location>
        <begin position="47"/>
        <end position="72"/>
    </location>
</feature>
<dbReference type="Pfam" id="PF01490">
    <property type="entry name" value="Aa_trans"/>
    <property type="match status" value="1"/>
</dbReference>
<evidence type="ECO:0000256" key="1">
    <source>
        <dbReference type="ARBA" id="ARBA00004141"/>
    </source>
</evidence>
<dbReference type="Proteomes" id="UP000284403">
    <property type="component" value="Unassembled WGS sequence"/>
</dbReference>